<name>A0A3N4CX66_9ACTN</name>
<organism evidence="1 2">
    <name type="scientific">Arachnia propionica</name>
    <dbReference type="NCBI Taxonomy" id="1750"/>
    <lineage>
        <taxon>Bacteria</taxon>
        <taxon>Bacillati</taxon>
        <taxon>Actinomycetota</taxon>
        <taxon>Actinomycetes</taxon>
        <taxon>Propionibacteriales</taxon>
        <taxon>Propionibacteriaceae</taxon>
        <taxon>Arachnia</taxon>
    </lineage>
</organism>
<evidence type="ECO:0000313" key="1">
    <source>
        <dbReference type="EMBL" id="VEH69056.1"/>
    </source>
</evidence>
<dbReference type="Gene3D" id="3.40.1760.10">
    <property type="entry name" value="YfbM-like super family"/>
    <property type="match status" value="1"/>
</dbReference>
<evidence type="ECO:0000313" key="2">
    <source>
        <dbReference type="Proteomes" id="UP000273044"/>
    </source>
</evidence>
<proteinExistence type="predicted"/>
<dbReference type="AlphaFoldDB" id="A0A3N4CX66"/>
<dbReference type="InterPro" id="IPR035944">
    <property type="entry name" value="YfbM-like_sf"/>
</dbReference>
<gene>
    <name evidence="1" type="ORF">NCTC12967_00320</name>
</gene>
<dbReference type="SUPFAM" id="SSF111069">
    <property type="entry name" value="Hypothetical protein yfbM"/>
    <property type="match status" value="1"/>
</dbReference>
<dbReference type="Pfam" id="PF08974">
    <property type="entry name" value="DUF1877"/>
    <property type="match status" value="1"/>
</dbReference>
<reference evidence="1 2" key="1">
    <citation type="submission" date="2018-12" db="EMBL/GenBank/DDBJ databases">
        <authorList>
            <consortium name="Pathogen Informatics"/>
        </authorList>
    </citation>
    <scope>NUCLEOTIDE SEQUENCE [LARGE SCALE GENOMIC DNA]</scope>
    <source>
        <strain evidence="1 2">NCTC12967</strain>
    </source>
</reference>
<dbReference type="Proteomes" id="UP000273044">
    <property type="component" value="Chromosome"/>
</dbReference>
<sequence length="164" mass="18562">MAPYAASMLGLHLRLDAADVSRLTDNEEDLADILEEFEEDEQLFDRACQTDRAWEPIHNALAPDGEDDEWPARGVIGGARTLHEDDDIWVTHSSPDEVEEIARWLEAFGDDDFHRAYTGMPEELRGPGHGPEEESYALESLADLRSFYLEAAAERRHVIFTTYG</sequence>
<dbReference type="OrthoDB" id="1821531at2"/>
<dbReference type="EMBL" id="LR134406">
    <property type="protein sequence ID" value="VEH69056.1"/>
    <property type="molecule type" value="Genomic_DNA"/>
</dbReference>
<dbReference type="InterPro" id="IPR015068">
    <property type="entry name" value="DUF1877"/>
</dbReference>
<protein>
    <submittedName>
        <fullName evidence="1">Domain of uncharacterized function (DUF1877)</fullName>
    </submittedName>
</protein>
<keyword evidence="2" id="KW-1185">Reference proteome</keyword>
<accession>A0A3N4CX66</accession>